<evidence type="ECO:0000256" key="1">
    <source>
        <dbReference type="ARBA" id="ARBA00006987"/>
    </source>
</evidence>
<accession>A0A327KSD9</accession>
<keyword evidence="3" id="KW-1133">Transmembrane helix</keyword>
<evidence type="ECO:0000313" key="4">
    <source>
        <dbReference type="EMBL" id="RAI40295.1"/>
    </source>
</evidence>
<evidence type="ECO:0000313" key="5">
    <source>
        <dbReference type="Proteomes" id="UP000249130"/>
    </source>
</evidence>
<dbReference type="EMBL" id="NPEX01000239">
    <property type="protein sequence ID" value="RAI40295.1"/>
    <property type="molecule type" value="Genomic_DNA"/>
</dbReference>
<protein>
    <recommendedName>
        <fullName evidence="6">Tripartite tricarboxylate transporter substrate binding protein</fullName>
    </recommendedName>
</protein>
<comment type="caution">
    <text evidence="4">The sequence shown here is derived from an EMBL/GenBank/DDBJ whole genome shotgun (WGS) entry which is preliminary data.</text>
</comment>
<dbReference type="Proteomes" id="UP000249130">
    <property type="component" value="Unassembled WGS sequence"/>
</dbReference>
<dbReference type="Gene3D" id="3.40.190.150">
    <property type="entry name" value="Bordetella uptake gene, domain 1"/>
    <property type="match status" value="1"/>
</dbReference>
<dbReference type="InterPro" id="IPR005064">
    <property type="entry name" value="BUG"/>
</dbReference>
<dbReference type="Pfam" id="PF03401">
    <property type="entry name" value="TctC"/>
    <property type="match status" value="1"/>
</dbReference>
<dbReference type="AlphaFoldDB" id="A0A327KSD9"/>
<reference evidence="4 5" key="1">
    <citation type="submission" date="2017-07" db="EMBL/GenBank/DDBJ databases">
        <title>Draft Genome Sequences of Select Purple Nonsulfur Bacteria.</title>
        <authorList>
            <person name="Lasarre B."/>
            <person name="Mckinlay J.B."/>
        </authorList>
    </citation>
    <scope>NUCLEOTIDE SEQUENCE [LARGE SCALE GENOMIC DNA]</scope>
    <source>
        <strain evidence="4 5">DSM 5909</strain>
    </source>
</reference>
<comment type="similarity">
    <text evidence="1">Belongs to the UPF0065 (bug) family.</text>
</comment>
<evidence type="ECO:0008006" key="6">
    <source>
        <dbReference type="Google" id="ProtNLM"/>
    </source>
</evidence>
<dbReference type="Gene3D" id="3.40.190.10">
    <property type="entry name" value="Periplasmic binding protein-like II"/>
    <property type="match status" value="1"/>
</dbReference>
<sequence length="384" mass="40264">MPSSRSTCAAARSCCARDVPFGRGPTVARPRSLVHHKERPSMRPAAPPPRRAAKQATRRVVLSAALSGLVLAGLGGLAPARAADYPKQTIQIVVPFTPGGNTDLLARILGEKLQTKLGETVTVVNRPGGGTNIGAAAVASARPDGYTLLIGPPASFVVNQFIYPSMPFNQDTAFEPISLIAQFPNVMVTAPSTGITSIQDLISKAKADPGKLNYASAGIGAASHLSGALFNQMAGIDTVHVPYKGTSQSLQDLVAGRVSFTIDNLGPIYPFIQSGQLLALGVSTTKPVDIIPKVPPIASVLPGYELSSWNVLAAPAGTPKEIVDLLSRECAAILKMPDVIEKMRSFGSEPVGGTPAETTAFLKSERTRWEAAVKAAKINPDEFK</sequence>
<dbReference type="OrthoDB" id="8655060at2"/>
<dbReference type="PANTHER" id="PTHR42928:SF5">
    <property type="entry name" value="BLR1237 PROTEIN"/>
    <property type="match status" value="1"/>
</dbReference>
<organism evidence="4 5">
    <name type="scientific">Rhodoplanes roseus</name>
    <dbReference type="NCBI Taxonomy" id="29409"/>
    <lineage>
        <taxon>Bacteria</taxon>
        <taxon>Pseudomonadati</taxon>
        <taxon>Pseudomonadota</taxon>
        <taxon>Alphaproteobacteria</taxon>
        <taxon>Hyphomicrobiales</taxon>
        <taxon>Nitrobacteraceae</taxon>
        <taxon>Rhodoplanes</taxon>
    </lineage>
</organism>
<dbReference type="CDD" id="cd13578">
    <property type="entry name" value="PBP2_Bug27"/>
    <property type="match status" value="1"/>
</dbReference>
<proteinExistence type="inferred from homology"/>
<feature type="region of interest" description="Disordered" evidence="2">
    <location>
        <begin position="26"/>
        <end position="53"/>
    </location>
</feature>
<gene>
    <name evidence="4" type="ORF">CH341_24020</name>
</gene>
<dbReference type="PANTHER" id="PTHR42928">
    <property type="entry name" value="TRICARBOXYLATE-BINDING PROTEIN"/>
    <property type="match status" value="1"/>
</dbReference>
<keyword evidence="3" id="KW-0472">Membrane</keyword>
<dbReference type="InterPro" id="IPR042100">
    <property type="entry name" value="Bug_dom1"/>
</dbReference>
<name>A0A327KSD9_9BRAD</name>
<keyword evidence="5" id="KW-1185">Reference proteome</keyword>
<feature type="transmembrane region" description="Helical" evidence="3">
    <location>
        <begin position="60"/>
        <end position="80"/>
    </location>
</feature>
<dbReference type="SUPFAM" id="SSF53850">
    <property type="entry name" value="Periplasmic binding protein-like II"/>
    <property type="match status" value="1"/>
</dbReference>
<keyword evidence="3" id="KW-0812">Transmembrane</keyword>
<evidence type="ECO:0000256" key="2">
    <source>
        <dbReference type="SAM" id="MobiDB-lite"/>
    </source>
</evidence>
<evidence type="ECO:0000256" key="3">
    <source>
        <dbReference type="SAM" id="Phobius"/>
    </source>
</evidence>